<evidence type="ECO:0000313" key="8">
    <source>
        <dbReference type="Proteomes" id="UP000001890"/>
    </source>
</evidence>
<dbReference type="InterPro" id="IPR025110">
    <property type="entry name" value="AMP-bd_C"/>
</dbReference>
<dbReference type="InterPro" id="IPR001242">
    <property type="entry name" value="Condensation_dom"/>
</dbReference>
<dbReference type="KEGG" id="xal:XALC_1551"/>
<dbReference type="CDD" id="cd19544">
    <property type="entry name" value="E-C_NRPS"/>
    <property type="match status" value="1"/>
</dbReference>
<accession>D2UAK9</accession>
<comment type="cofactor">
    <cofactor evidence="1">
        <name>pantetheine 4'-phosphate</name>
        <dbReference type="ChEBI" id="CHEBI:47942"/>
    </cofactor>
</comment>
<keyword evidence="8" id="KW-1185">Reference proteome</keyword>
<dbReference type="Gene3D" id="3.40.50.980">
    <property type="match status" value="12"/>
</dbReference>
<gene>
    <name evidence="7" type="ordered locus">XALc_1551</name>
</gene>
<dbReference type="GO" id="GO:0005737">
    <property type="term" value="C:cytoplasm"/>
    <property type="evidence" value="ECO:0007669"/>
    <property type="project" value="TreeGrafter"/>
</dbReference>
<dbReference type="PROSITE" id="PS00012">
    <property type="entry name" value="PHOSPHOPANTETHEINE"/>
    <property type="match status" value="7"/>
</dbReference>
<feature type="domain" description="Carrier" evidence="6">
    <location>
        <begin position="1037"/>
        <end position="1112"/>
    </location>
</feature>
<dbReference type="PANTHER" id="PTHR45527:SF14">
    <property type="entry name" value="PLIPASTATIN SYNTHASE SUBUNIT B"/>
    <property type="match status" value="1"/>
</dbReference>
<dbReference type="CDD" id="cd17643">
    <property type="entry name" value="A_NRPS_Cytc1-like"/>
    <property type="match status" value="1"/>
</dbReference>
<feature type="domain" description="Carrier" evidence="6">
    <location>
        <begin position="4241"/>
        <end position="4316"/>
    </location>
</feature>
<dbReference type="CDD" id="cd05930">
    <property type="entry name" value="A_NRPS"/>
    <property type="match status" value="5"/>
</dbReference>
<evidence type="ECO:0000256" key="1">
    <source>
        <dbReference type="ARBA" id="ARBA00001957"/>
    </source>
</evidence>
<dbReference type="InterPro" id="IPR045851">
    <property type="entry name" value="AMP-bd_C_sf"/>
</dbReference>
<dbReference type="Gene3D" id="3.40.50.12780">
    <property type="entry name" value="N-terminal domain of ligase-like"/>
    <property type="match status" value="1"/>
</dbReference>
<dbReference type="InterPro" id="IPR020845">
    <property type="entry name" value="AMP-binding_CS"/>
</dbReference>
<feature type="domain" description="Carrier" evidence="6">
    <location>
        <begin position="7447"/>
        <end position="7521"/>
    </location>
</feature>
<sequence>MFPDIEFRKSEVGGIQEVVAMNEGCDICKYANCETWFSLSKNQRALWFLYKLQPDLQGTYNVNFFARLLGEVDLHQLEKAIAVLASRHAALRTRFREFNSEPQQRIERFVKTQLRVVDVSGFEPSFLEALIKNDSKRAFDVTVASLFRVDLYKISAQESVILVTFDHLVVDGWSFWRLIEELGKILDVNGDITPSKPCVSCGGELKPTYSCYVNWQREWLNDSGGIKQFSYWQKMLADQCPSLDLPVLAPSAVLPAKCRDFISFNLDAELSMRLSGLAVRSHVSLYVVLLTAYFILLRRLTGQDAFHVGSPMPARKGRKWSEVTGNFFNQVVLRADFYPDLTVGELLGIVRNRVRRAMENQDFPFSELVARLNPPREKSRSPFFQTMFVFQDARGSSDALNILVDDDDLAPVSWGGLHLAHFCRPPIAGAAALDLVMETVKCENKIVFALDFDSSLFERSTMERWMGHWRRLLATMVAEGAEDMAVDRLPLLDEAERHQVLMEWNATAADYPRDACVHELFEAQVVRDPSAIAVVQGEVSLTYAELNARANRLAHYLRGLGVRPDDRVAICVQRSVEMVVAVLAVLKAGGAYVPLDPAYPPERLAYMQSDCGAVAVLTGAASRRLVECSATAAVIVDLQADSEHWTHLPDSNLDRHANGLTARHLAYVIYTSGSTGAPKGVMIEHRNLCNYALDAVTLFGVKNSDFVLQQNSMSFDLSVEEIFPALLGGAALVLAPTIFGAVDEASGNISSHPRVTVVHLTMAHWHSLVGAWKQSPELARAQLQGVRLLNVTGDAISPQKLREWYALRPHGIEVVNTYGPTETTVSCTAEHLTEDTEYDSVVTIGKPLANTRIYILDTHGAPVPIGVVGELYIAGDGVGRGYLNRDDLTAERFLIDPFSADPTARMYRTGDLGRWRVDGVIEFVGRNDHQVKIRGFRIELGEIEARLSAHAEVRECVVVALDAAAENDKRLVAYWVGAESVDAAALRRWLSAVLPDYMVPAAYVPLDRLPLTPNGKLDRKALPAPDGVAYAAHAYEAPQGKIEQTIATIWGDLLGLETIGRHDNFFALGGHSLLAVRVASRLRQELDVEIGVAELFAHATLQQLAACVMSSSGAILSPIMPLEPDAPRVLSFAQQRLWFLSQFEGVSQAYHISGGLRLRGALETQALQRALDRIVVRHASLRTTFALIDGQALQQIAAEDSGFQLIVHDLRDVPEREAKLEQLLAEEAQAPFALERGPLIRGVLVQLAQDEYVFFVTMHHIVSDGWSMGILINELSLLYRAFARGEADPLPPLPIQYADYASWQRQWLAGEVLQQQAAYWREALSGAPVLLELPTDRPRPARQDHAGAMLEVVVEPQQAQALKALSQRHGLTLYMTLLASWALLLSRLSGQDDVVIGSPVANRGRSETEGLIGFFVNTLALRVEVSGSPTLAQLLASVKERALQAQAHQDIPFEQVVELVQPPRSLAHAPLFQVMFAWQNTPQGELDLGELEVSGLGATQTSAQFDLSLSLEENTDGIVGSLTYATALFEHATLERWMGHWRHLLVAMVAEGAEDMAADRLPLLDEAERHQVLTEWNATAADYPRDACVHELFEAQVVRDPSAIAVVQGEVSLTYAELNARANRLAHYLRGLGVRPDDRVAICVQRSVEMVVAVLAVLKAGGAYVPLDPAYPPERLAYMHSDCGAVAVLTDAASRRLVECSATAAVIVDLQADSEHWAHLPDNNPDRHANGLTARHLAYVIYTSGSTGAPKGAMNEHRGVVNRLVWMQDAYMLDRAEVVLQKTPISFDVSVWEVFWPLLTGARVQLAEPEGHKDPVYLKTLIRDACITTLHFVPSMLRALIEHGAHDPCPGIKRVICSGEALSPGLAERARAMFPAAEIFNLYGPTEAAVDVTAWRYCAEWEHAGSLPIGHPIANTRIYILDTYGAPVPIGVVGELYLGGDGVGRGYLNRDDLTAERFLTDPFSADPTARMYRTGDLGRWRVDGVIEFVGRNDHQVKIRGFRIELGEIEARLSAHAEVRECVVVALDAAAENDKRLVAYWVGAESVDAAALRRWLSAVLPDYMVPAAYVPLDRLPLTPNGKLDRKALPAPDGVAYAAHAYEAPQGKIEQTIATIWGDLLGLETIGRHDNFFALGGHSLLAVRVASRLRQELDVEIGVAELFAHATLQQLAACVMSSSGAILPPILPLEPDAPRVLSFAQQRLWFLSQFEGVSQAYHISGGLRLRGALETQALQRALDRIVARHASLRTTFALIDGQALQQIAAEDSGFQLIAHDLRDMPEREAKLEQLLAEEAQAPFALERGPLIRGVLVQLAHDEYVFFVTMHHIVSDGWSMGILINELSVLYRAFARGEADPLAPLPIQYADYASWQRRWLEGEVLQQQAAYWREALSGAPVLLELPTDRPRPARQDHAGAMLEVVVEPQQAQALKALSQRHGLTLYMTLLASWALLLSRLSGQDDVVIGSPVANRGRSETEGLIGFFVNTLALRVEVSGSPTLAQLLASVKERALQAQAHQDIPFEQVVELVQPPRSLAHAPLFQVMFAWQNTPQGELDLGELEISGLGATQTSAQFDLSLSLEENTDGIVGSLTYATALFEHATLERWMGHWRHLLAAMVAEGAEDMAVDRLPLLDEAERHQVLTEWNATAADYPRDACVHELFEAQVARDPSAIAVVQGEVSLTYGELNARANRLAHYLRGLGVRPDDRVAICVQRSVEMVVALLAVLKAGGAYVPLDPAYPPERLAYMQSDCSAVAVLTDAASRRLVECSATAAVIVDLQADSEHWAHLPDNNPDRHANGLTARHLAYVIYTSGSTGAPKGAMNEHRGVVNRLVWMQDAYMLDRAEVVLQKTPISFDVSVWEVFWPLLTGARVQLAEPEGHKDPVYLKTLIRDACITTLHFVPSMLRALIEHGAHDPCPGIKRVICSGEALSPGLAERARAMFPAAEIFNLYGPTEAAVDVTAWRYCAGWEHAGSLPIGHPIANTRIYILDTHGALVPIGVVGELYLGGDGVGRGYLNRDDLTAERFLIDPFSADPTARMYRTGDLGRWRADGTIEFVGRNDHQVKIRGFRIELGEIEARLSAHAEVRECVVVALDAAAENDKRLVAYWVGAESVDAAALRRWLSAVLPDYMVPAAYVPLDRLPLTPNGKLDRKALPAPDGVAYAAHAYEAPQGKIEQTIATIWGDLLGLETIGRHDNFFALGGHSLLAVRVASRLRQELDVEIGVAELFAHATLQQLAACVMSSSGAILSPIMPLEPDAPRVLSFAQQRLWFLSQFEGVSQAYHISGGLRLRGALETQALQRALDRIVVRHASLRTTFALIDGQALQQIAAEDSGFQLIVHDLRDVPEREAKLEQLLAEEAQAPFALERGPLIRGVLVQLAQDEYVFFVTMHHIVSDGWSMGILINELSLLYRAFARGEADPLPPLPIQYADYASWQRQWLAGEVLQQQAAYWREALSGAPVLLELPTDRPRPARQDHAGAMLEVVVEPQQAQALKALSQRHGLTLYMTLLASWALLLSRLSGQDDVVIGSPVANRGRSETEGLIGFFVNTLALRVEVSGSPTLAQLLASVKERALQAQAHQDIPFEQVVELVQPPRSLAHAPLFQVMFAWQNTPQGELDLGELEVSGLGATQTSAQFDLSLSLEENTDGIVGSLTYATALFEHATLERWMGHWRHLLVAMVAEGAEDMAADRLPLLDEAERHQVLTEWNATAADYPRDACVHELFEAQVARDPSAIAVVQGEVSLTYAELNARANRLAHYLRGLGVRPDDRVAICVQRSVEMVVAVLAVLKAGGAYVPLDPAYPPERLAYMQSDCGAVAVLTDAASRRLVECSATAAVIVDLQADSEHWAHLPDNNPDRHANGLTARHLAYVIYTSGSTGAPKGVMTEHRNVTGLFGATEQCFKFSSDDVWTLFHSYAFDFSVWEIFGALLYGGRLVVVPLETARSPDAFHELVCRESVTVLNQTPSAFKSLIAAQCYSSLEHCLRLVIFGGEALDVRALKPWFEHERNLATHLVNMYGITETTVHVTWRSLGVTDVDWRGGSPIGGPIANTRTYILDGHGAPVPIGVVGELYIGGDGVSRGYLNRDDLTAERFLTDPFSADPTARMYRTGDLGRWRADGNIEFFGRNDHQVKIRGFRIELGEIEARLSAHAEVRECVVVALEMDAGNDKRLVAYWVGAESLTYEHLGAETLRNWLTDLLPDYMVPAAYVQLDRLPLTANGKLDRKALPAPDDAAYAAHAYEAPQGEIEQFIAAIWSDLLGLETIGRHDNFFALGGHSLLAVRVASRLRQELGAEIGVAELFAHATLQQLAVCVASSSAAVLPPIMPLEPDAPRVLSFAQQRLWFLSQFEGVSQAYHISGGLRLRGALETHALQRALDRIVARHASLRTTFVLVDGQALQQIAAEDSGFRLIAHDLRDVPEHEATLERLLAEEAQAPFALERGPLIRGVLVQLAQDESVLFVTMHHIVSDGWSMGILINELSVLYRAFARGKADPLLPLSIQYADYASWQRQWLAGEVLQQQAAYWREALSGAPVLLELPTDRPRPARQDHAGAMLEVVVEPQQAQALKALSQRHGLTLYMTLLASWALLLSRLSGQDDVVIGSPVANRGRSETEGLIGFFVNTLALRVEVSGSPTLAQLLASVKERALQAQAHQDIPFEQVVELVQPPRSLAHAPLFQVMFAWQNTPQGELDLGELEVSGLGATQTSAQFDLSLSLEENTDGIVGSLTYATALFEHATLERWMGHWRHLLASMVAEGAEDMAVDRLPLLDEAERHQVLTEWNATAADYPRDACVHELFEAQVARDPSAIAVVQGEVSLTYAELNARANRLAHYLRGLGVRPDDRVAICVQRSVEMVVALLAVLKAGGAYVPLDPAYPPERLAYMQSDCSAVAVLTDAASRSLIEYGATAAVIVDLQADSEHWAHLPDSNPDRHANGLCPDNLAYVIYTSGSSGQPKGTLLTHAGAAHYLQWAVETYRPTPSAVVSSALSFDATLTSLLAPLLCGAQVELLPEHDTLDALRQRLCDPTPLGLVKLTPAHLEVLGQQLVEHQAPLSPAVMVIGGEALPPATLARWHAIAPHTRLINEYGPTETVVGCAVHTITAEDAHAPNGRVPIGQPIAHLRLYVLDPHGQLAPIGVAGELHIAGPQLARGYLGRADLTAERFVPDPFAEQPGTRMYRSGDVACWRADGTLEYLGRDDDQIKLRGFRIELGEIGAALRACVGVQDAAVVLREDNLGEPRLVAYLVADVDGVVLSPEAVRTQLGMRLPDYMLPTAYVQLDALPLTPNGKLDRKALPAPDGAAYAAHTYEAPQGAIEQAIAVIWSDLLGLDTIGRHDNFFALGGHSLLAVTLTEHMRKQGLQADLRTLFATPTLAALAAASGTVSVSVPPNGIGPYSAVITPEMLPLVALRQEQIDAIVAMTPGGCANVQDIYPLAPLQEGIFFHHLLQHEGDAYLQPNLIAFDSRSRLDGFIEALQRVIDRHDILRTAVAWEGLAAPVQVVWRRAPLLIEEVCVEHGTDDAAALLQSRFDPRHWRLDVRQAPLMRGFVAYDPASGRWLLQLLSHHLALDHTTLEIVLEEVLCHLCGDAGSLPPPLPFRNFVAQALLGVSREEHEAYFRTLLGDVDEPCAPFGLVDVQGDGSDVQEVRLELPDRLSVLLRSQARELGVSAASLFHLAWAQVVARATGHARVVFGTVLFGRMQGGAGADRALGMFINTLPLRIEIDRSSVVESVRVVQQRLAGLLRHEHAPLSLAQRCSSVPAPAPLFTSLLNYRHSAQAESAAEVMTWEGLEMLSSHERTNYPLVVSVDDMGSVFAVTVQSQRPLAPERICAFLVKALEGLADALADVPETAVHALDVLPDAERHQVLMEWNATAADYPRDACVHELFEAQVARDPSAIAVVQGEVSLTYAELNARANRLAHYLRGLGVRPDDRVAICVQRSVEMVVAVLAVLKAGGAYVPLDPAYPPERLAYMQSDCGAVRVLVVTDTILPEPLEVLRVNIDDAAVNAAQSDNPGLRSYGDTSAYVMYTSGSTGLPKGVEIPHRGISRLVLNNGYLPFHPSDRVAFAANPSFDATTLEVWGALLNGARMVVIEADVLLSPVRLAEMIEREGMTILFLTAGLFHQYAESMKSCLSRLRYLLVGGDALDPRIVAKVLLGGDGPQHLLNGYGPTETTTFAATYEVGEIDDGIRSLPIGRPIANTRIYILDTHGAPVPIGIVGELYIAGDGVGLGYLNLDDLTTERFLTDPFSADPTARMYRTGDLGRWRVDGVIEFVGRNDHQVKIRGFRIELGEIEARLSAHESVRECVVVALEMAAGADKRLVAYWVGAEDVRSEHFGSETLRNWLSDVLPDYMVPAAYVQLEALPLTPNGKLDRKALPAPDDAAYAVRAYEAPQGAIEQAIAAIWSDLLGLETIGRHDNFFALGGHSLLAVRVASRLRQELDVEIGVAELFAHATLQQLAACVMSSSGAILPPILPLEPDAPRVLSFAQQRLWFLSQFEGVSQAYHISGGLRLRGALETQALQRALDRIVVRHASLRTTFALIDGQALQQIAAEDSGFQLIVHDLRDVPEREAKLEQLLAEEAQAPFALERGPLIRGVLVQLAQDEYVFFVTMHHIVSDGWSMGILINELSLLYRAFARGEADPLPPLPIQYADYASWQRQWLAGEVLQQQAAYWREALSGAPVLLELPTDRPRPARQDHAGAMLEVVVEPQQAQALKALSQRHGLTLYMTLLASWALLLSRLSGQDDVVIGSPVANRGRSETEGLIGFFVNTLALRVEVSGSPTLAQLLASVKERALQAQAHQDIPFEQVVELVQPPRSLAHAPLFQVMFAWQNTPQGELDLGELEVSGLGAMQTSAQFDLSLSLEESEDGIVGSLTYATALFEHATLERWMGHWRHLLASMVAEGAEDMAVDRLPLLDEAERHQVLMEWNATAVDYPRDACVHELFEAQVARDPSGIAVVQGEVSLTYAELNARANRLAHYLRGLGVRPDDRVAICVQRSVEMVVAVVAVLKAGGAYVPLDPAYPPERLAYMQSDCGAVAVLTDAASRSLVECSATAAVIVDLQADSEHWAHLPDNNPDRHANGLTARHLAYVVYTSGSTGAPKGAMNEHRGVVNMACAQKQTLLLNPDSRVLQFASFSFDACTFEIMMAICWGGALFIPCRNQILAGDDFAGIIKKNEITNATLPPTVLPTVSNVEELVSLQTVVVAGEVLPAAMVKRWSQGRRLINAYGPTETAVCACVHECDASASGAPPIGRPIANVRIYILDAYGAPAPIGVVGELYIGGDGVGRGYLDRDDLTAARFLADPFNTDPTVRMYRTGDLGRWRADGTIEFVGRNDHQVKIRGFRIELGEIEARLSAHADVRECVVVALEDATVSDKRLVAYWVGAEGVDAAPLRNWLSAVLPDYMVPAAYVQLDRLPLTPNGKLDRKALPAPDGTAYAAHAYEAPQGEIEQAIAAIWSELLGLETIGRHDNFFALGGHSLLAVTLIERMRQQDMKTDIENILVTPTVFSLAEKTIILSENYKIKPSSSFSGADSTEEVII</sequence>
<dbReference type="Gene3D" id="3.30.559.30">
    <property type="entry name" value="Nonribosomal peptide synthetase, condensation domain"/>
    <property type="match status" value="7"/>
</dbReference>
<dbReference type="Gene3D" id="1.10.1200.10">
    <property type="entry name" value="ACP-like"/>
    <property type="match status" value="7"/>
</dbReference>
<dbReference type="GO" id="GO:0031177">
    <property type="term" value="F:phosphopantetheine binding"/>
    <property type="evidence" value="ECO:0007669"/>
    <property type="project" value="InterPro"/>
</dbReference>
<dbReference type="PROSITE" id="PS50075">
    <property type="entry name" value="CARRIER"/>
    <property type="match status" value="7"/>
</dbReference>
<evidence type="ECO:0000256" key="2">
    <source>
        <dbReference type="ARBA" id="ARBA00006432"/>
    </source>
</evidence>
<dbReference type="InterPro" id="IPR036736">
    <property type="entry name" value="ACP-like_sf"/>
</dbReference>
<dbReference type="NCBIfam" id="NF004282">
    <property type="entry name" value="PRK05691.1"/>
    <property type="match status" value="6"/>
</dbReference>
<keyword evidence="4" id="KW-0597">Phosphoprotein</keyword>
<dbReference type="FunFam" id="2.30.38.10:FF:000001">
    <property type="entry name" value="Non-ribosomal peptide synthetase PvdI"/>
    <property type="match status" value="7"/>
</dbReference>
<dbReference type="EMBL" id="FP565176">
    <property type="protein sequence ID" value="CBA16054.1"/>
    <property type="molecule type" value="Genomic_DNA"/>
</dbReference>
<dbReference type="GO" id="GO:0016874">
    <property type="term" value="F:ligase activity"/>
    <property type="evidence" value="ECO:0007669"/>
    <property type="project" value="UniProtKB-KW"/>
</dbReference>
<evidence type="ECO:0000259" key="6">
    <source>
        <dbReference type="PROSITE" id="PS50075"/>
    </source>
</evidence>
<dbReference type="Pfam" id="PF00501">
    <property type="entry name" value="AMP-binding"/>
    <property type="match status" value="7"/>
</dbReference>
<dbReference type="PANTHER" id="PTHR45527">
    <property type="entry name" value="NONRIBOSOMAL PEPTIDE SYNTHETASE"/>
    <property type="match status" value="1"/>
</dbReference>
<dbReference type="SUPFAM" id="SSF56801">
    <property type="entry name" value="Acetyl-CoA synthetase-like"/>
    <property type="match status" value="7"/>
</dbReference>
<dbReference type="InterPro" id="IPR006162">
    <property type="entry name" value="Ppantetheine_attach_site"/>
</dbReference>
<dbReference type="Gene3D" id="3.30.559.10">
    <property type="entry name" value="Chloramphenicol acetyltransferase-like domain"/>
    <property type="match status" value="7"/>
</dbReference>
<dbReference type="eggNOG" id="COG1020">
    <property type="taxonomic scope" value="Bacteria"/>
</dbReference>
<dbReference type="GO" id="GO:0044550">
    <property type="term" value="P:secondary metabolite biosynthetic process"/>
    <property type="evidence" value="ECO:0007669"/>
    <property type="project" value="UniProtKB-ARBA"/>
</dbReference>
<dbReference type="FunFam" id="3.30.559.30:FF:000001">
    <property type="entry name" value="Non-ribosomal peptide synthetase"/>
    <property type="match status" value="4"/>
</dbReference>
<dbReference type="Pfam" id="PF00668">
    <property type="entry name" value="Condensation"/>
    <property type="match status" value="7"/>
</dbReference>
<evidence type="ECO:0000256" key="5">
    <source>
        <dbReference type="ARBA" id="ARBA00022598"/>
    </source>
</evidence>
<dbReference type="STRING" id="380358.XALC_1551"/>
<dbReference type="Gene3D" id="3.30.300.30">
    <property type="match status" value="7"/>
</dbReference>
<keyword evidence="3" id="KW-0596">Phosphopantetheine</keyword>
<proteinExistence type="inferred from homology"/>
<dbReference type="CDD" id="cd12117">
    <property type="entry name" value="A_NRPS_Srf_like"/>
    <property type="match status" value="1"/>
</dbReference>
<dbReference type="Pfam" id="PF00550">
    <property type="entry name" value="PP-binding"/>
    <property type="match status" value="7"/>
</dbReference>
<feature type="domain" description="Carrier" evidence="6">
    <location>
        <begin position="6390"/>
        <end position="6465"/>
    </location>
</feature>
<dbReference type="FunFam" id="3.30.300.30:FF:000010">
    <property type="entry name" value="Enterobactin synthetase component F"/>
    <property type="match status" value="7"/>
</dbReference>
<dbReference type="InterPro" id="IPR020806">
    <property type="entry name" value="PKS_PP-bd"/>
</dbReference>
<dbReference type="Pfam" id="PF13193">
    <property type="entry name" value="AMP-binding_C"/>
    <property type="match status" value="7"/>
</dbReference>
<name>D2UAK9_XANAP</name>
<feature type="domain" description="Carrier" evidence="6">
    <location>
        <begin position="5308"/>
        <end position="5382"/>
    </location>
</feature>
<dbReference type="InterPro" id="IPR042099">
    <property type="entry name" value="ANL_N_sf"/>
</dbReference>
<dbReference type="FunFam" id="3.30.559.10:FF:000012">
    <property type="entry name" value="Non-ribosomal peptide synthetase"/>
    <property type="match status" value="5"/>
</dbReference>
<feature type="domain" description="Carrier" evidence="6">
    <location>
        <begin position="2102"/>
        <end position="2177"/>
    </location>
</feature>
<dbReference type="Proteomes" id="UP000001890">
    <property type="component" value="Chromosome"/>
</dbReference>
<evidence type="ECO:0000256" key="3">
    <source>
        <dbReference type="ARBA" id="ARBA00022450"/>
    </source>
</evidence>
<feature type="domain" description="Carrier" evidence="6">
    <location>
        <begin position="3167"/>
        <end position="3242"/>
    </location>
</feature>
<dbReference type="FunFam" id="3.40.50.12780:FF:000012">
    <property type="entry name" value="Non-ribosomal peptide synthetase"/>
    <property type="match status" value="7"/>
</dbReference>
<reference evidence="7 8" key="1">
    <citation type="journal article" date="2009" name="BMC Genomics">
        <title>The complete genome sequence of Xanthomonas albilineans provides new insights into the reductive genome evolution of the xylem-limited Xanthomonadaceae.</title>
        <authorList>
            <person name="Pieretti I."/>
            <person name="Royer M."/>
            <person name="Barbe V."/>
            <person name="Carrere S."/>
            <person name="Koebnik R."/>
            <person name="Cociancich S."/>
            <person name="Couloux A."/>
            <person name="Darrasse A."/>
            <person name="Gouzy J."/>
            <person name="Jacques M.A."/>
            <person name="Lauber E."/>
            <person name="Manceau C."/>
            <person name="Mangenot S."/>
            <person name="Poussier S."/>
            <person name="Segurens B."/>
            <person name="Szurek B."/>
            <person name="Verdier V."/>
            <person name="Arlat M."/>
            <person name="Rott P."/>
        </authorList>
    </citation>
    <scope>NUCLEOTIDE SEQUENCE [LARGE SCALE GENOMIC DNA]</scope>
    <source>
        <strain evidence="8">GPE PC73 / CFBP 7063</strain>
    </source>
</reference>
<dbReference type="FunFam" id="3.40.50.980:FF:000001">
    <property type="entry name" value="Non-ribosomal peptide synthetase"/>
    <property type="match status" value="7"/>
</dbReference>
<dbReference type="NCBIfam" id="TIGR01733">
    <property type="entry name" value="AA-adenyl-dom"/>
    <property type="match status" value="7"/>
</dbReference>
<protein>
    <submittedName>
        <fullName evidence="7">Probable non-ribosomal peptide synthetase protein</fullName>
    </submittedName>
</protein>
<dbReference type="SUPFAM" id="SSF52777">
    <property type="entry name" value="CoA-dependent acyltransferases"/>
    <property type="match status" value="14"/>
</dbReference>
<dbReference type="GO" id="GO:0043041">
    <property type="term" value="P:amino acid activation for nonribosomal peptide biosynthetic process"/>
    <property type="evidence" value="ECO:0007669"/>
    <property type="project" value="TreeGrafter"/>
</dbReference>
<evidence type="ECO:0000313" key="7">
    <source>
        <dbReference type="EMBL" id="CBA16054.1"/>
    </source>
</evidence>
<dbReference type="Gene3D" id="2.30.38.10">
    <property type="entry name" value="Luciferase, Domain 3"/>
    <property type="match status" value="6"/>
</dbReference>
<dbReference type="SUPFAM" id="SSF47336">
    <property type="entry name" value="ACP-like"/>
    <property type="match status" value="7"/>
</dbReference>
<keyword evidence="5" id="KW-0436">Ligase</keyword>
<evidence type="ECO:0000256" key="4">
    <source>
        <dbReference type="ARBA" id="ARBA00022553"/>
    </source>
</evidence>
<dbReference type="FunFam" id="3.40.50.980:FF:000002">
    <property type="entry name" value="Enterobactin synthetase component F"/>
    <property type="match status" value="3"/>
</dbReference>
<dbReference type="NCBIfam" id="NF003417">
    <property type="entry name" value="PRK04813.1"/>
    <property type="match status" value="7"/>
</dbReference>
<dbReference type="InterPro" id="IPR023213">
    <property type="entry name" value="CAT-like_dom_sf"/>
</dbReference>
<dbReference type="CDD" id="cd19531">
    <property type="entry name" value="LCL_NRPS-like"/>
    <property type="match status" value="6"/>
</dbReference>
<dbReference type="SMART" id="SM00823">
    <property type="entry name" value="PKS_PP"/>
    <property type="match status" value="6"/>
</dbReference>
<dbReference type="PROSITE" id="PS00455">
    <property type="entry name" value="AMP_BINDING"/>
    <property type="match status" value="7"/>
</dbReference>
<organism evidence="7 8">
    <name type="scientific">Xanthomonas albilineans (strain GPE PC73 / CFBP 7063)</name>
    <dbReference type="NCBI Taxonomy" id="380358"/>
    <lineage>
        <taxon>Bacteria</taxon>
        <taxon>Pseudomonadati</taxon>
        <taxon>Pseudomonadota</taxon>
        <taxon>Gammaproteobacteria</taxon>
        <taxon>Lysobacterales</taxon>
        <taxon>Lysobacteraceae</taxon>
        <taxon>Xanthomonas</taxon>
    </lineage>
</organism>
<dbReference type="InterPro" id="IPR000873">
    <property type="entry name" value="AMP-dep_synth/lig_dom"/>
</dbReference>
<dbReference type="InterPro" id="IPR009081">
    <property type="entry name" value="PP-bd_ACP"/>
</dbReference>
<dbReference type="FunFam" id="1.10.1200.10:FF:000005">
    <property type="entry name" value="Nonribosomal peptide synthetase 1"/>
    <property type="match status" value="7"/>
</dbReference>
<comment type="similarity">
    <text evidence="2">Belongs to the ATP-dependent AMP-binding enzyme family.</text>
</comment>
<dbReference type="InterPro" id="IPR010071">
    <property type="entry name" value="AA_adenyl_dom"/>
</dbReference>